<dbReference type="Proteomes" id="UP000054337">
    <property type="component" value="Unassembled WGS sequence"/>
</dbReference>
<proteinExistence type="predicted"/>
<reference evidence="1 2" key="1">
    <citation type="journal article" date="2013" name="PLoS Genet.">
        <title>Comparative genome structure, secondary metabolite, and effector coding capacity across Cochliobolus pathogens.</title>
        <authorList>
            <person name="Condon B.J."/>
            <person name="Leng Y."/>
            <person name="Wu D."/>
            <person name="Bushley K.E."/>
            <person name="Ohm R.A."/>
            <person name="Otillar R."/>
            <person name="Martin J."/>
            <person name="Schackwitz W."/>
            <person name="Grimwood J."/>
            <person name="MohdZainudin N."/>
            <person name="Xue C."/>
            <person name="Wang R."/>
            <person name="Manning V.A."/>
            <person name="Dhillon B."/>
            <person name="Tu Z.J."/>
            <person name="Steffenson B.J."/>
            <person name="Salamov A."/>
            <person name="Sun H."/>
            <person name="Lowry S."/>
            <person name="LaButti K."/>
            <person name="Han J."/>
            <person name="Copeland A."/>
            <person name="Lindquist E."/>
            <person name="Barry K."/>
            <person name="Schmutz J."/>
            <person name="Baker S.E."/>
            <person name="Ciuffetti L.M."/>
            <person name="Grigoriev I.V."/>
            <person name="Zhong S."/>
            <person name="Turgeon B.G."/>
        </authorList>
    </citation>
    <scope>NUCLEOTIDE SEQUENCE [LARGE SCALE GENOMIC DNA]</scope>
    <source>
        <strain evidence="1 2">FI3</strain>
    </source>
</reference>
<gene>
    <name evidence="1" type="ORF">COCVIDRAFT_18955</name>
</gene>
<dbReference type="GeneID" id="26252268"/>
<dbReference type="EMBL" id="KI968785">
    <property type="protein sequence ID" value="EUN23537.1"/>
    <property type="molecule type" value="Genomic_DNA"/>
</dbReference>
<name>W7EH05_BIPV3</name>
<keyword evidence="2" id="KW-1185">Reference proteome</keyword>
<organism evidence="1 2">
    <name type="scientific">Bipolaris victoriae (strain FI3)</name>
    <name type="common">Victoria blight of oats agent</name>
    <name type="synonym">Cochliobolus victoriae</name>
    <dbReference type="NCBI Taxonomy" id="930091"/>
    <lineage>
        <taxon>Eukaryota</taxon>
        <taxon>Fungi</taxon>
        <taxon>Dikarya</taxon>
        <taxon>Ascomycota</taxon>
        <taxon>Pezizomycotina</taxon>
        <taxon>Dothideomycetes</taxon>
        <taxon>Pleosporomycetidae</taxon>
        <taxon>Pleosporales</taxon>
        <taxon>Pleosporineae</taxon>
        <taxon>Pleosporaceae</taxon>
        <taxon>Bipolaris</taxon>
    </lineage>
</organism>
<evidence type="ECO:0000313" key="1">
    <source>
        <dbReference type="EMBL" id="EUN23537.1"/>
    </source>
</evidence>
<protein>
    <submittedName>
        <fullName evidence="1">Uncharacterized protein</fullName>
    </submittedName>
</protein>
<dbReference type="HOGENOM" id="CLU_2236128_0_0_1"/>
<sequence>MWLGHGTETSVRRLGASWAQRTSTTILTTTQRRFVLGIEAWQGWFPTYRSRQCMFQEKAEKRKIKTTLNKSRTTTPLQISVLGCLSVNSGKRITKTERASPSLPT</sequence>
<evidence type="ECO:0000313" key="2">
    <source>
        <dbReference type="Proteomes" id="UP000054337"/>
    </source>
</evidence>
<accession>W7EH05</accession>
<dbReference type="RefSeq" id="XP_014553090.1">
    <property type="nucleotide sequence ID" value="XM_014697604.1"/>
</dbReference>
<dbReference type="AlphaFoldDB" id="W7EH05"/>